<evidence type="ECO:0000256" key="5">
    <source>
        <dbReference type="ARBA" id="ARBA00026215"/>
    </source>
</evidence>
<comment type="subcellular location">
    <subcellularLocation>
        <location evidence="2">Cytoplasm</location>
    </subcellularLocation>
    <subcellularLocation>
        <location evidence="1">Photoreceptor inner segment</location>
    </subcellularLocation>
</comment>
<evidence type="ECO:0000256" key="1">
    <source>
        <dbReference type="ARBA" id="ARBA00004437"/>
    </source>
</evidence>
<keyword evidence="8" id="KW-1185">Reference proteome</keyword>
<protein>
    <recommendedName>
        <fullName evidence="5">Cilia- and flagella-associated protein 418</fullName>
    </recommendedName>
</protein>
<comment type="function">
    <text evidence="4">May be involved in photoreceptor outer segment disk morphogenesis.</text>
</comment>
<proteinExistence type="predicted"/>
<dbReference type="GO" id="GO:0005829">
    <property type="term" value="C:cytosol"/>
    <property type="evidence" value="ECO:0007669"/>
    <property type="project" value="TreeGrafter"/>
</dbReference>
<dbReference type="AlphaFoldDB" id="A0AA35KJC6"/>
<keyword evidence="7" id="KW-0969">Cilium</keyword>
<keyword evidence="7" id="KW-0282">Flagellum</keyword>
<dbReference type="GO" id="GO:0001917">
    <property type="term" value="C:photoreceptor inner segment"/>
    <property type="evidence" value="ECO:0007669"/>
    <property type="project" value="UniProtKB-SubCell"/>
</dbReference>
<dbReference type="PANTHER" id="PTHR33958:SF1">
    <property type="entry name" value="CILIA- AND FLAGELLA-ASSOCIATED PROTEIN 418"/>
    <property type="match status" value="1"/>
</dbReference>
<name>A0AA35KJC6_9SAUR</name>
<accession>A0AA35KJC6</accession>
<dbReference type="Proteomes" id="UP001178461">
    <property type="component" value="Chromosome 7"/>
</dbReference>
<evidence type="ECO:0000313" key="8">
    <source>
        <dbReference type="Proteomes" id="UP001178461"/>
    </source>
</evidence>
<sequence>MADDLDELLDEVENKFCRLSRRDCSERGRPGQGRKRNRFREEEEEAEAEAAAAGERARFSKVLTKGASEEEDIDDIIKDIIDENSYAKNLVKHKSKSPSPASENRTTSIQAHGKRCCPVYLGGSSAPHGIGTNISQRTCDQLRCTACDFRVLQYDDFQWDQSCDYLFFRNNMPEFRKLRTKMLTKKGSRAYACQCTWRSIDELTDLTVDRQLRWVCSKHVE</sequence>
<dbReference type="EMBL" id="OX395132">
    <property type="protein sequence ID" value="CAI5779220.1"/>
    <property type="molecule type" value="Genomic_DNA"/>
</dbReference>
<dbReference type="InterPro" id="IPR029239">
    <property type="entry name" value="CFAP418"/>
</dbReference>
<evidence type="ECO:0000256" key="4">
    <source>
        <dbReference type="ARBA" id="ARBA00024819"/>
    </source>
</evidence>
<evidence type="ECO:0000256" key="3">
    <source>
        <dbReference type="ARBA" id="ARBA00022490"/>
    </source>
</evidence>
<dbReference type="Pfam" id="PF14996">
    <property type="entry name" value="RMP"/>
    <property type="match status" value="1"/>
</dbReference>
<gene>
    <name evidence="7" type="ORF">PODLI_1B026090</name>
</gene>
<evidence type="ECO:0000256" key="2">
    <source>
        <dbReference type="ARBA" id="ARBA00004496"/>
    </source>
</evidence>
<reference evidence="7" key="1">
    <citation type="submission" date="2022-12" db="EMBL/GenBank/DDBJ databases">
        <authorList>
            <person name="Alioto T."/>
            <person name="Alioto T."/>
            <person name="Gomez Garrido J."/>
        </authorList>
    </citation>
    <scope>NUCLEOTIDE SEQUENCE</scope>
</reference>
<evidence type="ECO:0000313" key="7">
    <source>
        <dbReference type="EMBL" id="CAI5779220.1"/>
    </source>
</evidence>
<keyword evidence="3" id="KW-0963">Cytoplasm</keyword>
<organism evidence="7 8">
    <name type="scientific">Podarcis lilfordi</name>
    <name type="common">Lilford's wall lizard</name>
    <dbReference type="NCBI Taxonomy" id="74358"/>
    <lineage>
        <taxon>Eukaryota</taxon>
        <taxon>Metazoa</taxon>
        <taxon>Chordata</taxon>
        <taxon>Craniata</taxon>
        <taxon>Vertebrata</taxon>
        <taxon>Euteleostomi</taxon>
        <taxon>Lepidosauria</taxon>
        <taxon>Squamata</taxon>
        <taxon>Bifurcata</taxon>
        <taxon>Unidentata</taxon>
        <taxon>Episquamata</taxon>
        <taxon>Laterata</taxon>
        <taxon>Lacertibaenia</taxon>
        <taxon>Lacertidae</taxon>
        <taxon>Podarcis</taxon>
    </lineage>
</organism>
<dbReference type="PANTHER" id="PTHR33958">
    <property type="entry name" value="PROTEIN C8ORF37"/>
    <property type="match status" value="1"/>
</dbReference>
<feature type="region of interest" description="Disordered" evidence="6">
    <location>
        <begin position="23"/>
        <end position="54"/>
    </location>
</feature>
<evidence type="ECO:0000256" key="6">
    <source>
        <dbReference type="SAM" id="MobiDB-lite"/>
    </source>
</evidence>
<keyword evidence="7" id="KW-0966">Cell projection</keyword>